<dbReference type="Proteomes" id="UP000708208">
    <property type="component" value="Unassembled WGS sequence"/>
</dbReference>
<keyword evidence="1" id="KW-0812">Transmembrane</keyword>
<sequence length="122" mass="13688">MVVNGIVPLCMVLELVLIVVKNTSKLWEHYSLGTFIGGVDAVFTLVIPLYLFASVLWLLYFRSHYGFITKVRMMRMYQGGILSVVGQPCSGQPSTLEHLAKNVIPPMNPNIVRAMSYERLQG</sequence>
<keyword evidence="1" id="KW-0472">Membrane</keyword>
<comment type="caution">
    <text evidence="2">The sequence shown here is derived from an EMBL/GenBank/DDBJ whole genome shotgun (WGS) entry which is preliminary data.</text>
</comment>
<proteinExistence type="predicted"/>
<dbReference type="EMBL" id="CAJVCH010570393">
    <property type="protein sequence ID" value="CAG7834810.1"/>
    <property type="molecule type" value="Genomic_DNA"/>
</dbReference>
<reference evidence="2" key="1">
    <citation type="submission" date="2021-06" db="EMBL/GenBank/DDBJ databases">
        <authorList>
            <person name="Hodson N. C."/>
            <person name="Mongue J. A."/>
            <person name="Jaron S. K."/>
        </authorList>
    </citation>
    <scope>NUCLEOTIDE SEQUENCE</scope>
</reference>
<feature type="transmembrane region" description="Helical" evidence="1">
    <location>
        <begin position="6"/>
        <end position="23"/>
    </location>
</feature>
<evidence type="ECO:0000313" key="2">
    <source>
        <dbReference type="EMBL" id="CAG7834810.1"/>
    </source>
</evidence>
<name>A0A8J2PSA5_9HEXA</name>
<dbReference type="AlphaFoldDB" id="A0A8J2PSA5"/>
<accession>A0A8J2PSA5</accession>
<protein>
    <submittedName>
        <fullName evidence="2">Uncharacterized protein</fullName>
    </submittedName>
</protein>
<feature type="transmembrane region" description="Helical" evidence="1">
    <location>
        <begin position="35"/>
        <end position="60"/>
    </location>
</feature>
<organism evidence="2 3">
    <name type="scientific">Allacma fusca</name>
    <dbReference type="NCBI Taxonomy" id="39272"/>
    <lineage>
        <taxon>Eukaryota</taxon>
        <taxon>Metazoa</taxon>
        <taxon>Ecdysozoa</taxon>
        <taxon>Arthropoda</taxon>
        <taxon>Hexapoda</taxon>
        <taxon>Collembola</taxon>
        <taxon>Symphypleona</taxon>
        <taxon>Sminthuridae</taxon>
        <taxon>Allacma</taxon>
    </lineage>
</organism>
<keyword evidence="3" id="KW-1185">Reference proteome</keyword>
<evidence type="ECO:0000256" key="1">
    <source>
        <dbReference type="SAM" id="Phobius"/>
    </source>
</evidence>
<keyword evidence="1" id="KW-1133">Transmembrane helix</keyword>
<evidence type="ECO:0000313" key="3">
    <source>
        <dbReference type="Proteomes" id="UP000708208"/>
    </source>
</evidence>
<gene>
    <name evidence="2" type="ORF">AFUS01_LOCUS44268</name>
</gene>